<dbReference type="InterPro" id="IPR001789">
    <property type="entry name" value="Sig_transdc_resp-reg_receiver"/>
</dbReference>
<proteinExistence type="predicted"/>
<sequence length="221" mass="25486">MATILIMEDDQDIHSLLKESLDLRGFDTLSAYSGTEGKLLLEHNQVDLILLDLMLPGMNGEEFLLDIRHSSSIPVIVITAKNDQNLKVELLTNGADDYITKPFDVKELLARIDIQLRHVTKSSINKKQEIHYKDISVNLDTREVKSNNQTLHLTGREYEILLLFLENPQKVYSRANIYESVWKEPFFQNDQTVNMHISNLRNKLANPNYIKTVWGIGFKFD</sequence>
<evidence type="ECO:0000313" key="11">
    <source>
        <dbReference type="EMBL" id="MRG85891.1"/>
    </source>
</evidence>
<dbReference type="GO" id="GO:0005829">
    <property type="term" value="C:cytosol"/>
    <property type="evidence" value="ECO:0007669"/>
    <property type="project" value="TreeGrafter"/>
</dbReference>
<evidence type="ECO:0000256" key="6">
    <source>
        <dbReference type="ARBA" id="ARBA00023163"/>
    </source>
</evidence>
<evidence type="ECO:0000256" key="4">
    <source>
        <dbReference type="ARBA" id="ARBA00023015"/>
    </source>
</evidence>
<dbReference type="GO" id="GO:0000156">
    <property type="term" value="F:phosphorelay response regulator activity"/>
    <property type="evidence" value="ECO:0007669"/>
    <property type="project" value="TreeGrafter"/>
</dbReference>
<keyword evidence="3" id="KW-0902">Two-component regulatory system</keyword>
<comment type="subcellular location">
    <subcellularLocation>
        <location evidence="1">Cytoplasm</location>
    </subcellularLocation>
</comment>
<protein>
    <submittedName>
        <fullName evidence="11">Response regulator</fullName>
    </submittedName>
</protein>
<dbReference type="PROSITE" id="PS51755">
    <property type="entry name" value="OMPR_PHOB"/>
    <property type="match status" value="1"/>
</dbReference>
<dbReference type="CDD" id="cd00383">
    <property type="entry name" value="trans_reg_C"/>
    <property type="match status" value="1"/>
</dbReference>
<name>A0A6G1X4H1_9BACI</name>
<feature type="domain" description="Response regulatory" evidence="9">
    <location>
        <begin position="3"/>
        <end position="116"/>
    </location>
</feature>
<keyword evidence="2 7" id="KW-0597">Phosphoprotein</keyword>
<gene>
    <name evidence="11" type="ORF">GH754_06010</name>
</gene>
<accession>A0A6G1X4H1</accession>
<dbReference type="Pfam" id="PF00486">
    <property type="entry name" value="Trans_reg_C"/>
    <property type="match status" value="1"/>
</dbReference>
<feature type="DNA-binding region" description="OmpR/PhoB-type" evidence="8">
    <location>
        <begin position="127"/>
        <end position="221"/>
    </location>
</feature>
<dbReference type="GO" id="GO:0000976">
    <property type="term" value="F:transcription cis-regulatory region binding"/>
    <property type="evidence" value="ECO:0007669"/>
    <property type="project" value="TreeGrafter"/>
</dbReference>
<dbReference type="EMBL" id="WJNH01000003">
    <property type="protein sequence ID" value="MRG85891.1"/>
    <property type="molecule type" value="Genomic_DNA"/>
</dbReference>
<dbReference type="InterPro" id="IPR039420">
    <property type="entry name" value="WalR-like"/>
</dbReference>
<dbReference type="RefSeq" id="WP_153727825.1">
    <property type="nucleotide sequence ID" value="NZ_WJNH01000003.1"/>
</dbReference>
<dbReference type="SMART" id="SM00862">
    <property type="entry name" value="Trans_reg_C"/>
    <property type="match status" value="1"/>
</dbReference>
<evidence type="ECO:0000313" key="12">
    <source>
        <dbReference type="Proteomes" id="UP000480185"/>
    </source>
</evidence>
<dbReference type="PROSITE" id="PS50110">
    <property type="entry name" value="RESPONSE_REGULATORY"/>
    <property type="match status" value="1"/>
</dbReference>
<dbReference type="Proteomes" id="UP000480185">
    <property type="component" value="Unassembled WGS sequence"/>
</dbReference>
<evidence type="ECO:0000259" key="9">
    <source>
        <dbReference type="PROSITE" id="PS50110"/>
    </source>
</evidence>
<dbReference type="PANTHER" id="PTHR48111:SF2">
    <property type="entry name" value="RESPONSE REGULATOR SAER"/>
    <property type="match status" value="1"/>
</dbReference>
<evidence type="ECO:0000256" key="5">
    <source>
        <dbReference type="ARBA" id="ARBA00023125"/>
    </source>
</evidence>
<feature type="modified residue" description="4-aspartylphosphate" evidence="7">
    <location>
        <position position="52"/>
    </location>
</feature>
<organism evidence="11 12">
    <name type="scientific">Salinibacillus xinjiangensis</name>
    <dbReference type="NCBI Taxonomy" id="1229268"/>
    <lineage>
        <taxon>Bacteria</taxon>
        <taxon>Bacillati</taxon>
        <taxon>Bacillota</taxon>
        <taxon>Bacilli</taxon>
        <taxon>Bacillales</taxon>
        <taxon>Bacillaceae</taxon>
        <taxon>Salinibacillus</taxon>
    </lineage>
</organism>
<dbReference type="InterPro" id="IPR011006">
    <property type="entry name" value="CheY-like_superfamily"/>
</dbReference>
<dbReference type="SMART" id="SM00448">
    <property type="entry name" value="REC"/>
    <property type="match status" value="1"/>
</dbReference>
<feature type="domain" description="OmpR/PhoB-type" evidence="10">
    <location>
        <begin position="127"/>
        <end position="221"/>
    </location>
</feature>
<evidence type="ECO:0000256" key="2">
    <source>
        <dbReference type="ARBA" id="ARBA00022553"/>
    </source>
</evidence>
<keyword evidence="6" id="KW-0804">Transcription</keyword>
<dbReference type="InterPro" id="IPR001867">
    <property type="entry name" value="OmpR/PhoB-type_DNA-bd"/>
</dbReference>
<dbReference type="PANTHER" id="PTHR48111">
    <property type="entry name" value="REGULATOR OF RPOS"/>
    <property type="match status" value="1"/>
</dbReference>
<evidence type="ECO:0000256" key="8">
    <source>
        <dbReference type="PROSITE-ProRule" id="PRU01091"/>
    </source>
</evidence>
<keyword evidence="12" id="KW-1185">Reference proteome</keyword>
<dbReference type="Gene3D" id="3.40.50.2300">
    <property type="match status" value="1"/>
</dbReference>
<dbReference type="GO" id="GO:0032993">
    <property type="term" value="C:protein-DNA complex"/>
    <property type="evidence" value="ECO:0007669"/>
    <property type="project" value="TreeGrafter"/>
</dbReference>
<evidence type="ECO:0000256" key="3">
    <source>
        <dbReference type="ARBA" id="ARBA00023012"/>
    </source>
</evidence>
<dbReference type="AlphaFoldDB" id="A0A6G1X4H1"/>
<keyword evidence="4" id="KW-0805">Transcription regulation</keyword>
<dbReference type="FunFam" id="1.10.10.10:FF:000018">
    <property type="entry name" value="DNA-binding response regulator ResD"/>
    <property type="match status" value="1"/>
</dbReference>
<dbReference type="Gene3D" id="1.10.10.10">
    <property type="entry name" value="Winged helix-like DNA-binding domain superfamily/Winged helix DNA-binding domain"/>
    <property type="match status" value="1"/>
</dbReference>
<keyword evidence="5 8" id="KW-0238">DNA-binding</keyword>
<evidence type="ECO:0000256" key="7">
    <source>
        <dbReference type="PROSITE-ProRule" id="PRU00169"/>
    </source>
</evidence>
<dbReference type="OrthoDB" id="1655504at2"/>
<evidence type="ECO:0000256" key="1">
    <source>
        <dbReference type="ARBA" id="ARBA00004496"/>
    </source>
</evidence>
<dbReference type="Pfam" id="PF00072">
    <property type="entry name" value="Response_reg"/>
    <property type="match status" value="1"/>
</dbReference>
<dbReference type="SUPFAM" id="SSF52172">
    <property type="entry name" value="CheY-like"/>
    <property type="match status" value="1"/>
</dbReference>
<comment type="caution">
    <text evidence="11">The sequence shown here is derived from an EMBL/GenBank/DDBJ whole genome shotgun (WGS) entry which is preliminary data.</text>
</comment>
<evidence type="ECO:0000259" key="10">
    <source>
        <dbReference type="PROSITE" id="PS51755"/>
    </source>
</evidence>
<reference evidence="11 12" key="1">
    <citation type="submission" date="2019-11" db="EMBL/GenBank/DDBJ databases">
        <authorList>
            <person name="Li J."/>
        </authorList>
    </citation>
    <scope>NUCLEOTIDE SEQUENCE [LARGE SCALE GENOMIC DNA]</scope>
    <source>
        <strain evidence="11 12">J4</strain>
    </source>
</reference>
<dbReference type="InterPro" id="IPR036388">
    <property type="entry name" value="WH-like_DNA-bd_sf"/>
</dbReference>
<dbReference type="GO" id="GO:0006355">
    <property type="term" value="P:regulation of DNA-templated transcription"/>
    <property type="evidence" value="ECO:0007669"/>
    <property type="project" value="InterPro"/>
</dbReference>